<dbReference type="GeneID" id="64594979"/>
<proteinExistence type="predicted"/>
<keyword evidence="3" id="KW-1185">Reference proteome</keyword>
<gene>
    <name evidence="2" type="ORF">HD556DRAFT_1318125</name>
</gene>
<dbReference type="InterPro" id="IPR036047">
    <property type="entry name" value="F-box-like_dom_sf"/>
</dbReference>
<protein>
    <recommendedName>
        <fullName evidence="1">F-box domain-containing protein</fullName>
    </recommendedName>
</protein>
<accession>A0A9P7E3V3</accession>
<dbReference type="InterPro" id="IPR001810">
    <property type="entry name" value="F-box_dom"/>
</dbReference>
<name>A0A9P7E3V3_9AGAM</name>
<dbReference type="AlphaFoldDB" id="A0A9P7E3V3"/>
<dbReference type="CDD" id="cd09917">
    <property type="entry name" value="F-box_SF"/>
    <property type="match status" value="1"/>
</dbReference>
<reference evidence="2" key="1">
    <citation type="journal article" date="2020" name="New Phytol.">
        <title>Comparative genomics reveals dynamic genome evolution in host specialist ectomycorrhizal fungi.</title>
        <authorList>
            <person name="Lofgren L.A."/>
            <person name="Nguyen N.H."/>
            <person name="Vilgalys R."/>
            <person name="Ruytinx J."/>
            <person name="Liao H.L."/>
            <person name="Branco S."/>
            <person name="Kuo A."/>
            <person name="LaButti K."/>
            <person name="Lipzen A."/>
            <person name="Andreopoulos W."/>
            <person name="Pangilinan J."/>
            <person name="Riley R."/>
            <person name="Hundley H."/>
            <person name="Na H."/>
            <person name="Barry K."/>
            <person name="Grigoriev I.V."/>
            <person name="Stajich J.E."/>
            <person name="Kennedy P.G."/>
        </authorList>
    </citation>
    <scope>NUCLEOTIDE SEQUENCE</scope>
    <source>
        <strain evidence="2">S12</strain>
    </source>
</reference>
<evidence type="ECO:0000313" key="2">
    <source>
        <dbReference type="EMBL" id="KAG1810122.1"/>
    </source>
</evidence>
<dbReference type="SMART" id="SM00256">
    <property type="entry name" value="FBOX"/>
    <property type="match status" value="1"/>
</dbReference>
<dbReference type="SUPFAM" id="SSF81383">
    <property type="entry name" value="F-box domain"/>
    <property type="match status" value="1"/>
</dbReference>
<organism evidence="2 3">
    <name type="scientific">Suillus plorans</name>
    <dbReference type="NCBI Taxonomy" id="116603"/>
    <lineage>
        <taxon>Eukaryota</taxon>
        <taxon>Fungi</taxon>
        <taxon>Dikarya</taxon>
        <taxon>Basidiomycota</taxon>
        <taxon>Agaricomycotina</taxon>
        <taxon>Agaricomycetes</taxon>
        <taxon>Agaricomycetidae</taxon>
        <taxon>Boletales</taxon>
        <taxon>Suillineae</taxon>
        <taxon>Suillaceae</taxon>
        <taxon>Suillus</taxon>
    </lineage>
</organism>
<dbReference type="OrthoDB" id="3229878at2759"/>
<evidence type="ECO:0000313" key="3">
    <source>
        <dbReference type="Proteomes" id="UP000719766"/>
    </source>
</evidence>
<comment type="caution">
    <text evidence="2">The sequence shown here is derived from an EMBL/GenBank/DDBJ whole genome shotgun (WGS) entry which is preliminary data.</text>
</comment>
<dbReference type="Proteomes" id="UP000719766">
    <property type="component" value="Unassembled WGS sequence"/>
</dbReference>
<feature type="domain" description="F-box" evidence="1">
    <location>
        <begin position="390"/>
        <end position="436"/>
    </location>
</feature>
<dbReference type="RefSeq" id="XP_041167787.1">
    <property type="nucleotide sequence ID" value="XM_041301215.1"/>
</dbReference>
<dbReference type="EMBL" id="JABBWE010000001">
    <property type="protein sequence ID" value="KAG1810122.1"/>
    <property type="molecule type" value="Genomic_DNA"/>
</dbReference>
<sequence>MGTRGYYVLRYRNIYFAQYHSYDSYPDGLGVKVLQSMQFLNAIATYRQMLGEILDGLRSLSEIFIERGDDFSPPSWRRPENDIFIEWIYEIDLDRNIFHINGTPFFSLECLPDSGAFIQYISKDHYGNLACASRCPPEHRYKRPAPPTVNNSDLATYQSSMCTGSHVALSDLLAINDFLSPDEHIRVLLLEVMIGQCMVNQTIGKGIYNIELVSDHNQFTDDQWSIACFMANITFVPQIFDKIKNAFHPRLERKEFTWVREDIVVCIATHLDEERCLQASVSRLINAIMEQKDNPGEYFGVAFSVYHCAVVKVVKDVHTMKFSHTSALQFLPSFYAHSPSTPGITALARLGFRIDPALFERVVDICYYVRNKTEKSLARGVDGSNDVPPNITRSPLPLELWKEIALYLDFSDLIPFGLVSKLFREVASMILRYPHICGYRLVADPRGRIIDEPLSLSAATFSAVRAGILATVVVGLQIENKPPTRLITPLDVGGESLWVLFSATSYSPQLKSSLEKYIEIPRSV</sequence>
<dbReference type="Pfam" id="PF00646">
    <property type="entry name" value="F-box"/>
    <property type="match status" value="1"/>
</dbReference>
<evidence type="ECO:0000259" key="1">
    <source>
        <dbReference type="PROSITE" id="PS50181"/>
    </source>
</evidence>
<dbReference type="PROSITE" id="PS50181">
    <property type="entry name" value="FBOX"/>
    <property type="match status" value="1"/>
</dbReference>